<evidence type="ECO:0000313" key="2">
    <source>
        <dbReference type="Proteomes" id="UP000827872"/>
    </source>
</evidence>
<organism evidence="1 2">
    <name type="scientific">Sphaerodactylus townsendi</name>
    <dbReference type="NCBI Taxonomy" id="933632"/>
    <lineage>
        <taxon>Eukaryota</taxon>
        <taxon>Metazoa</taxon>
        <taxon>Chordata</taxon>
        <taxon>Craniata</taxon>
        <taxon>Vertebrata</taxon>
        <taxon>Euteleostomi</taxon>
        <taxon>Lepidosauria</taxon>
        <taxon>Squamata</taxon>
        <taxon>Bifurcata</taxon>
        <taxon>Gekkota</taxon>
        <taxon>Sphaerodactylidae</taxon>
        <taxon>Sphaerodactylus</taxon>
    </lineage>
</organism>
<proteinExistence type="predicted"/>
<protein>
    <submittedName>
        <fullName evidence="1">Uncharacterized protein</fullName>
    </submittedName>
</protein>
<gene>
    <name evidence="1" type="ORF">K3G42_009500</name>
</gene>
<evidence type="ECO:0000313" key="1">
    <source>
        <dbReference type="EMBL" id="KAH7994543.1"/>
    </source>
</evidence>
<dbReference type="EMBL" id="CM037620">
    <property type="protein sequence ID" value="KAH7994543.1"/>
    <property type="molecule type" value="Genomic_DNA"/>
</dbReference>
<sequence length="820" mass="92330">MTGGRESWSNWTELKEVKGMDTEDSKSVMFPVDKVVKEGSNVSFCCIGEKDEIITSLCFRDVCYPASTSQRRMVFTVENVPLSKPGGSVVRCAGSYLLTTLFVTRPPGEPQNLSCETEDMVTLNCSWQPGSKDNLVASRSIKFILSDRSSGKIYCPQESSKSCSFKIGTKTAYDLRLTARNNLGEKQTSLSFDVAHRVHPARPYDLLVSGQNATAVKLQWKMKHKLELLCQVESHHPDGKVDVHNISSHSMKSFHIVSGLQPYAKYTFRVRCGAKQHFWKWSEWSESKRTQTEESAPSGHLDVWRSISPGFNSCNVTVFWKPFPDFRANGEIKIYKIFWETLQGDSGSEEVPASNKSTILFLEKCPCNISVLAKNSVNSSPPSVIVISAAADQTWNIHTSKEDTINNTEAGIYISWQPQSQFDGYIIDWCNHPRVQPCEFQWKKCGHNQSSALITSDAFIPGVQYSFRVYGSLGNRASLVEKKAKYLKEMEPAGITELHVDTVNSRWMKLRWDYDHLNVAHPGFIRGYTVFVKNKDGNCTLKGFEQFAFPDGSVACKYTVEQPAEKTLIVNYTRPNTEYWIQVLAFSTSPPNITYDFIKGTAPQIEKVITPSDGSWVFQLLLLLMVIPVVLLICICFWKSEWVRNCCCPKVPHPYVTPIKVFQMYRKTLLAPSDLSPNNVIIEERKSQPWSHEEKHHHYNQGLHSETPVLETLAFGNISYFTNSSDHYQSVLIQEAEKPKPGQAISSYKPLQHFDLTGNPSSLNYVSPTDLSFPAIKQSQAGTDNPVKPSVYKPQQALESESSTPDASEEPINTLCQAIN</sequence>
<accession>A0ACB8EQB3</accession>
<name>A0ACB8EQB3_9SAUR</name>
<comment type="caution">
    <text evidence="1">The sequence shown here is derived from an EMBL/GenBank/DDBJ whole genome shotgun (WGS) entry which is preliminary data.</text>
</comment>
<reference evidence="1" key="1">
    <citation type="submission" date="2021-08" db="EMBL/GenBank/DDBJ databases">
        <title>The first chromosome-level gecko genome reveals the dynamic sex chromosomes of Neotropical dwarf geckos (Sphaerodactylidae: Sphaerodactylus).</title>
        <authorList>
            <person name="Pinto B.J."/>
            <person name="Keating S.E."/>
            <person name="Gamble T."/>
        </authorList>
    </citation>
    <scope>NUCLEOTIDE SEQUENCE</scope>
    <source>
        <strain evidence="1">TG3544</strain>
    </source>
</reference>
<keyword evidence="2" id="KW-1185">Reference proteome</keyword>
<dbReference type="Proteomes" id="UP000827872">
    <property type="component" value="Linkage Group LG07"/>
</dbReference>